<dbReference type="AlphaFoldDB" id="A0A841Y9G2"/>
<name>A0A841Y9G2_9LIST</name>
<dbReference type="RefSeq" id="WP_185377822.1">
    <property type="nucleotide sequence ID" value="NZ_JAARPL010000012.1"/>
</dbReference>
<protein>
    <submittedName>
        <fullName evidence="1">Uncharacterized protein</fullName>
    </submittedName>
</protein>
<evidence type="ECO:0000313" key="1">
    <source>
        <dbReference type="EMBL" id="MBC1373552.1"/>
    </source>
</evidence>
<dbReference type="EMBL" id="JAARPL010000012">
    <property type="protein sequence ID" value="MBC1373552.1"/>
    <property type="molecule type" value="Genomic_DNA"/>
</dbReference>
<gene>
    <name evidence="1" type="ORF">HB847_14445</name>
</gene>
<evidence type="ECO:0000313" key="2">
    <source>
        <dbReference type="Proteomes" id="UP000591929"/>
    </source>
</evidence>
<dbReference type="Proteomes" id="UP000591929">
    <property type="component" value="Unassembled WGS sequence"/>
</dbReference>
<comment type="caution">
    <text evidence="1">The sequence shown here is derived from an EMBL/GenBank/DDBJ whole genome shotgun (WGS) entry which is preliminary data.</text>
</comment>
<proteinExistence type="predicted"/>
<sequence>MSDWKNNDILQSNFKTFDEKNCQQILKLEYDIEWDHNGFEVAILKLRLLYSHKDTKKYVDMKFYGLESLKIDGGLFPFLQVMGFQIINQREYGLEKVYEISDYEDGNIYFTCDDIEVIGVSNLE</sequence>
<organism evidence="1 2">
    <name type="scientific">Listeria booriae</name>
    <dbReference type="NCBI Taxonomy" id="1552123"/>
    <lineage>
        <taxon>Bacteria</taxon>
        <taxon>Bacillati</taxon>
        <taxon>Bacillota</taxon>
        <taxon>Bacilli</taxon>
        <taxon>Bacillales</taxon>
        <taxon>Listeriaceae</taxon>
        <taxon>Listeria</taxon>
    </lineage>
</organism>
<accession>A0A841Y9G2</accession>
<reference evidence="1 2" key="1">
    <citation type="submission" date="2020-03" db="EMBL/GenBank/DDBJ databases">
        <title>Soil Listeria distribution.</title>
        <authorList>
            <person name="Liao J."/>
            <person name="Wiedmann M."/>
        </authorList>
    </citation>
    <scope>NUCLEOTIDE SEQUENCE [LARGE SCALE GENOMIC DNA]</scope>
    <source>
        <strain evidence="1 2">FSL L7-1681</strain>
    </source>
</reference>